<dbReference type="InterPro" id="IPR035897">
    <property type="entry name" value="Toll_tir_struct_dom_sf"/>
</dbReference>
<dbReference type="RefSeq" id="WP_043126899.1">
    <property type="nucleotide sequence ID" value="NZ_JTDL01000146.1"/>
</dbReference>
<evidence type="ECO:0000259" key="2">
    <source>
        <dbReference type="PROSITE" id="PS50104"/>
    </source>
</evidence>
<sequence>MSIDQFSIESQCFISYTRADNDQFHQVVDRLKSDLEGRFAAATGRSLKIFLDRESIGWGEDWRAKIRGSIESATFFIPIVTMRYFLSEPCREELLAFYENAKQLGVTELILPAILTGASKISAEDPREEVQIIEKLNFRNIENEWLEGYDSPAWKKMIHRMVADLESAMVRSEAAMAEREQSAANRLESEEAGELPEEEPDLFVLNETFERITKLTTESGAALNDFAAASSRALEGDMAALSPAQQQARMVKAAGEIKGYASKLSDVATRFEKETVGADAQLRAFVQEARTINHDLVREALGNLLDPLKSIDDMSETLDTIDSIVGVLQFASLANISLRKAVQPGIKGVKSLRNALQTAQSWKKL</sequence>
<dbReference type="SMART" id="SM00255">
    <property type="entry name" value="TIR"/>
    <property type="match status" value="1"/>
</dbReference>
<dbReference type="STRING" id="1338436.LK10_18250"/>
<feature type="domain" description="TIR" evidence="2">
    <location>
        <begin position="8"/>
        <end position="169"/>
    </location>
</feature>
<dbReference type="SUPFAM" id="SSF52200">
    <property type="entry name" value="Toll/Interleukin receptor TIR domain"/>
    <property type="match status" value="1"/>
</dbReference>
<name>A0A0B2ABK7_9MICC</name>
<dbReference type="AlphaFoldDB" id="A0A0B2ABK7"/>
<reference evidence="3 4" key="1">
    <citation type="submission" date="2014-09" db="EMBL/GenBank/DDBJ databases">
        <title>Genome sequence of Sinomonas sp. MUSC 117.</title>
        <authorList>
            <person name="Lee L.-H."/>
        </authorList>
    </citation>
    <scope>NUCLEOTIDE SEQUENCE [LARGE SCALE GENOMIC DNA]</scope>
    <source>
        <strain evidence="3 4">MUSC 117</strain>
    </source>
</reference>
<proteinExistence type="predicted"/>
<dbReference type="Gene3D" id="3.40.50.10140">
    <property type="entry name" value="Toll/interleukin-1 receptor homology (TIR) domain"/>
    <property type="match status" value="1"/>
</dbReference>
<dbReference type="Pfam" id="PF13676">
    <property type="entry name" value="TIR_2"/>
    <property type="match status" value="1"/>
</dbReference>
<gene>
    <name evidence="3" type="ORF">LK10_18250</name>
</gene>
<dbReference type="PROSITE" id="PS50104">
    <property type="entry name" value="TIR"/>
    <property type="match status" value="1"/>
</dbReference>
<comment type="caution">
    <text evidence="3">The sequence shown here is derived from an EMBL/GenBank/DDBJ whole genome shotgun (WGS) entry which is preliminary data.</text>
</comment>
<keyword evidence="4" id="KW-1185">Reference proteome</keyword>
<dbReference type="EMBL" id="JTDL01000146">
    <property type="protein sequence ID" value="KHL00945.1"/>
    <property type="molecule type" value="Genomic_DNA"/>
</dbReference>
<dbReference type="GO" id="GO:0007165">
    <property type="term" value="P:signal transduction"/>
    <property type="evidence" value="ECO:0007669"/>
    <property type="project" value="InterPro"/>
</dbReference>
<evidence type="ECO:0000313" key="3">
    <source>
        <dbReference type="EMBL" id="KHL00945.1"/>
    </source>
</evidence>
<protein>
    <recommendedName>
        <fullName evidence="2">TIR domain-containing protein</fullName>
    </recommendedName>
</protein>
<evidence type="ECO:0000313" key="4">
    <source>
        <dbReference type="Proteomes" id="UP000030982"/>
    </source>
</evidence>
<feature type="region of interest" description="Disordered" evidence="1">
    <location>
        <begin position="174"/>
        <end position="198"/>
    </location>
</feature>
<dbReference type="InterPro" id="IPR000157">
    <property type="entry name" value="TIR_dom"/>
</dbReference>
<dbReference type="Proteomes" id="UP000030982">
    <property type="component" value="Unassembled WGS sequence"/>
</dbReference>
<evidence type="ECO:0000256" key="1">
    <source>
        <dbReference type="SAM" id="MobiDB-lite"/>
    </source>
</evidence>
<organism evidence="3 4">
    <name type="scientific">Sinomonas humi</name>
    <dbReference type="NCBI Taxonomy" id="1338436"/>
    <lineage>
        <taxon>Bacteria</taxon>
        <taxon>Bacillati</taxon>
        <taxon>Actinomycetota</taxon>
        <taxon>Actinomycetes</taxon>
        <taxon>Micrococcales</taxon>
        <taxon>Micrococcaceae</taxon>
        <taxon>Sinomonas</taxon>
    </lineage>
</organism>
<accession>A0A0B2ABK7</accession>